<sequence length="561" mass="66112">MDNNIAITDDYILKLLIKENGNLNTCRIKIPWLKKHGIYDYLINRFPGISDIQKIVYWINNKMESNPICSICGKENIRFKSFSAGYYSTCSQKCTKELDIETSQLKNLTDEDILKIAYDKYGRISPEHVKERWLKLHGYYDYIMSRYDDSESICETFYRIIHKIEIRPTCKECGNAVNFIGKDIGYRQFCCNDCANKNEGTNIKKKDKGIKSLIESYKKRFNLDIEVPSGELREKVFVLNYCPNHPRIELTWLQLGNRLKQHRNLCINCSPERNSETSIETRIKNILDEFGINYIQHNRNILKPRELDFYFEIDNIKYGIECNGVYWHQGLHGKALHLEKRKLAEKNNIRLLSLWEDDIKYSLEKIRWFLQTKCQKNKKIYARLCQIKEVSSKESKEFLNNYHLQNNCNAPIRLGLYYKDKLVQLMTFGKLRKNLGSKSKEGVFELYRLCSKGGYSIIGGPSKILSYFKKHYSWNSLITYCHCDISNGDIYEKLGFSFVKDCGQGYTYAHYKTDYKRINRFNLRKSIIDDGSGRTANEILEDQKYFKCYDSGVKKYELKNN</sequence>
<accession>A0A8S5PXW9</accession>
<dbReference type="EMBL" id="BK015533">
    <property type="protein sequence ID" value="DAE11441.1"/>
    <property type="molecule type" value="Genomic_DNA"/>
</dbReference>
<dbReference type="GO" id="GO:0004519">
    <property type="term" value="F:endonuclease activity"/>
    <property type="evidence" value="ECO:0007669"/>
    <property type="project" value="UniProtKB-KW"/>
</dbReference>
<reference evidence="1" key="1">
    <citation type="journal article" date="2021" name="Proc. Natl. Acad. Sci. U.S.A.">
        <title>A Catalog of Tens of Thousands of Viruses from Human Metagenomes Reveals Hidden Associations with Chronic Diseases.</title>
        <authorList>
            <person name="Tisza M.J."/>
            <person name="Buck C.B."/>
        </authorList>
    </citation>
    <scope>NUCLEOTIDE SEQUENCE</scope>
    <source>
        <strain evidence="1">Ctgsk7</strain>
    </source>
</reference>
<keyword evidence="1" id="KW-0540">Nuclease</keyword>
<name>A0A8S5PXW9_9CAUD</name>
<keyword evidence="1" id="KW-0378">Hydrolase</keyword>
<organism evidence="1">
    <name type="scientific">Myoviridae sp. ctgsk7</name>
    <dbReference type="NCBI Taxonomy" id="2825151"/>
    <lineage>
        <taxon>Viruses</taxon>
        <taxon>Duplodnaviria</taxon>
        <taxon>Heunggongvirae</taxon>
        <taxon>Uroviricota</taxon>
        <taxon>Caudoviricetes</taxon>
    </lineage>
</organism>
<proteinExistence type="predicted"/>
<keyword evidence="1" id="KW-0255">Endonuclease</keyword>
<dbReference type="Gene3D" id="3.40.960.10">
    <property type="entry name" value="VSR Endonuclease"/>
    <property type="match status" value="1"/>
</dbReference>
<evidence type="ECO:0000313" key="1">
    <source>
        <dbReference type="EMBL" id="DAE11441.1"/>
    </source>
</evidence>
<protein>
    <submittedName>
        <fullName evidence="1">Endonuclease-like protein</fullName>
    </submittedName>
</protein>